<keyword evidence="3" id="KW-1185">Reference proteome</keyword>
<sequence length="232" mass="25186">MTTLTTFNQALRWLTAATDFPAHLDGLVLCGNSLPSTAVLASHIAQDYQLPSIVIAGGVGHATKYLRQNLGVHNQLSEAELFATVVRQAGYTGNCLLDTTSTNTGSNAQNARALAPQSWRHVLLVQDPVLARRATLTFQQVWGPAVHFDRFAPVTLALTQLEPLRLKNNTQPPANWPTAYFTELVLGEFQRLHDTPTGYGPNGAGFIPHVSIPATALSAAQQLARTTLQRKR</sequence>
<dbReference type="Proteomes" id="UP001589691">
    <property type="component" value="Unassembled WGS sequence"/>
</dbReference>
<dbReference type="RefSeq" id="WP_137643073.1">
    <property type="nucleotide sequence ID" value="NZ_BJEA01000013.1"/>
</dbReference>
<name>A0ABV5WTF0_9LACO</name>
<gene>
    <name evidence="2" type="ORF">ACFFLI_03770</name>
</gene>
<dbReference type="PANTHER" id="PTHR30336">
    <property type="entry name" value="INNER MEMBRANE PROTEIN, PROBABLE PERMEASE"/>
    <property type="match status" value="1"/>
</dbReference>
<organism evidence="2 3">
    <name type="scientific">Lactiplantibacillus modestisalitolerans</name>
    <dbReference type="NCBI Taxonomy" id="1457219"/>
    <lineage>
        <taxon>Bacteria</taxon>
        <taxon>Bacillati</taxon>
        <taxon>Bacillota</taxon>
        <taxon>Bacilli</taxon>
        <taxon>Lactobacillales</taxon>
        <taxon>Lactobacillaceae</taxon>
        <taxon>Lactiplantibacillus</taxon>
    </lineage>
</organism>
<dbReference type="CDD" id="cd06259">
    <property type="entry name" value="YdcF-like"/>
    <property type="match status" value="1"/>
</dbReference>
<accession>A0ABV5WTF0</accession>
<dbReference type="Gene3D" id="3.40.50.620">
    <property type="entry name" value="HUPs"/>
    <property type="match status" value="1"/>
</dbReference>
<comment type="caution">
    <text evidence="2">The sequence shown here is derived from an EMBL/GenBank/DDBJ whole genome shotgun (WGS) entry which is preliminary data.</text>
</comment>
<proteinExistence type="predicted"/>
<protein>
    <submittedName>
        <fullName evidence="2">YdcF family protein</fullName>
    </submittedName>
</protein>
<dbReference type="EMBL" id="JBHLZY010000008">
    <property type="protein sequence ID" value="MFB9768991.1"/>
    <property type="molecule type" value="Genomic_DNA"/>
</dbReference>
<dbReference type="InterPro" id="IPR003848">
    <property type="entry name" value="DUF218"/>
</dbReference>
<dbReference type="Gene3D" id="1.10.3620.10">
    <property type="entry name" value="YdcF like domain"/>
    <property type="match status" value="1"/>
</dbReference>
<dbReference type="Pfam" id="PF02698">
    <property type="entry name" value="DUF218"/>
    <property type="match status" value="1"/>
</dbReference>
<dbReference type="InterPro" id="IPR051599">
    <property type="entry name" value="Cell_Envelope_Assoc"/>
</dbReference>
<evidence type="ECO:0000313" key="2">
    <source>
        <dbReference type="EMBL" id="MFB9768991.1"/>
    </source>
</evidence>
<feature type="domain" description="DUF218" evidence="1">
    <location>
        <begin position="29"/>
        <end position="154"/>
    </location>
</feature>
<evidence type="ECO:0000313" key="3">
    <source>
        <dbReference type="Proteomes" id="UP001589691"/>
    </source>
</evidence>
<reference evidence="2 3" key="1">
    <citation type="submission" date="2024-09" db="EMBL/GenBank/DDBJ databases">
        <authorList>
            <person name="Sun Q."/>
            <person name="Mori K."/>
        </authorList>
    </citation>
    <scope>NUCLEOTIDE SEQUENCE [LARGE SCALE GENOMIC DNA]</scope>
    <source>
        <strain evidence="2 3">TBRC 4576</strain>
    </source>
</reference>
<dbReference type="InterPro" id="IPR014729">
    <property type="entry name" value="Rossmann-like_a/b/a_fold"/>
</dbReference>
<dbReference type="PANTHER" id="PTHR30336:SF20">
    <property type="entry name" value="DUF218 DOMAIN-CONTAINING PROTEIN"/>
    <property type="match status" value="1"/>
</dbReference>
<evidence type="ECO:0000259" key="1">
    <source>
        <dbReference type="Pfam" id="PF02698"/>
    </source>
</evidence>